<dbReference type="InterPro" id="IPR050185">
    <property type="entry name" value="Ub_carboxyl-term_hydrolase"/>
</dbReference>
<dbReference type="Gene3D" id="3.30.40.10">
    <property type="entry name" value="Zinc/RING finger domain, C3HC4 (zinc finger)"/>
    <property type="match status" value="1"/>
</dbReference>
<reference evidence="20" key="2">
    <citation type="submission" date="2025-08" db="UniProtKB">
        <authorList>
            <consortium name="Ensembl"/>
        </authorList>
    </citation>
    <scope>IDENTIFICATION</scope>
    <source>
        <strain evidence="20">2N</strain>
    </source>
</reference>
<dbReference type="STRING" id="10141.ENSCPOP00000003674"/>
<gene>
    <name evidence="20" type="primary">USP44</name>
</gene>
<accession>H0V2B8</accession>
<evidence type="ECO:0000313" key="20">
    <source>
        <dbReference type="Ensembl" id="ENSCPOP00000003674.3"/>
    </source>
</evidence>
<evidence type="ECO:0000256" key="3">
    <source>
        <dbReference type="ARBA" id="ARBA00012759"/>
    </source>
</evidence>
<sequence>CLSCPHVACGRYIEEHALKHFHKSSHPVTLEVNELYVFCYLCDDYVLNDNAAGDMKSLRSTLSVIKSQSYCTTRSGRVLRPVGTSDSSYFVPYGTQSLLRNEEQINLGNTCYMNSVLQVLSHLLIFRQCFLKLDLNQWLAVTELIQPREPRSQYFSLCHELHTLFEVMWSGKWALVSPCAMLHSVWRVIPAFCGYTQQDAQEFLCELLDKIQNELETTGRVPALLPTSQRKLIKQVLNVVNNIFHGQLLSRVTCLACDSKSNTIESFWDLSLEFPERYQCSGKDATSQPCLVTEMLAKFTETEALEGKIYVCDRCNSLSEAQKQLLICRLPKVLRLHLKRFRWSGRNNREKISIHVGFEEILNMEPYCCGETLKSLRPECFLYDLSAVVMHHGKGFGSGHYTAYCYNSEGGFWVHCNDSKLSVCTSADVCRAQAYILFYTQRGPESGYLECPADGQHPGDQDRDGMDPPASDSCS</sequence>
<keyword evidence="21" id="KW-1185">Reference proteome</keyword>
<dbReference type="InterPro" id="IPR028889">
    <property type="entry name" value="USP"/>
</dbReference>
<dbReference type="PANTHER" id="PTHR21646:SF15">
    <property type="entry name" value="UBIQUITIN CARBOXYL-TERMINAL HYDROLASE 44"/>
    <property type="match status" value="1"/>
</dbReference>
<dbReference type="InterPro" id="IPR038765">
    <property type="entry name" value="Papain-like_cys_pep_sf"/>
</dbReference>
<dbReference type="HOGENOM" id="CLU_008279_13_1_1"/>
<dbReference type="VEuPathDB" id="HostDB:ENSCPOG00000004072"/>
<keyword evidence="7 16" id="KW-0863">Zinc-finger</keyword>
<evidence type="ECO:0000256" key="16">
    <source>
        <dbReference type="PROSITE-ProRule" id="PRU00502"/>
    </source>
</evidence>
<proteinExistence type="inferred from homology"/>
<dbReference type="InterPro" id="IPR001394">
    <property type="entry name" value="Peptidase_C19_UCH"/>
</dbReference>
<evidence type="ECO:0000256" key="2">
    <source>
        <dbReference type="ARBA" id="ARBA00004123"/>
    </source>
</evidence>
<dbReference type="Pfam" id="PF00443">
    <property type="entry name" value="UCH"/>
    <property type="match status" value="1"/>
</dbReference>
<evidence type="ECO:0000256" key="8">
    <source>
        <dbReference type="ARBA" id="ARBA00022776"/>
    </source>
</evidence>
<dbReference type="InParanoid" id="H0V2B8"/>
<protein>
    <recommendedName>
        <fullName evidence="3">ubiquitinyl hydrolase 1</fullName>
        <ecNumber evidence="3">3.4.19.12</ecNumber>
    </recommendedName>
</protein>
<evidence type="ECO:0000256" key="9">
    <source>
        <dbReference type="ARBA" id="ARBA00022786"/>
    </source>
</evidence>
<feature type="region of interest" description="Disordered" evidence="17">
    <location>
        <begin position="450"/>
        <end position="475"/>
    </location>
</feature>
<dbReference type="GO" id="GO:0045841">
    <property type="term" value="P:negative regulation of mitotic metaphase/anaphase transition"/>
    <property type="evidence" value="ECO:0007669"/>
    <property type="project" value="Ensembl"/>
</dbReference>
<keyword evidence="8" id="KW-0498">Mitosis</keyword>
<dbReference type="EC" id="3.4.19.12" evidence="3"/>
<dbReference type="GO" id="GO:0007059">
    <property type="term" value="P:chromosome segregation"/>
    <property type="evidence" value="ECO:0007669"/>
    <property type="project" value="Ensembl"/>
</dbReference>
<keyword evidence="13" id="KW-0539">Nucleus</keyword>
<dbReference type="EMBL" id="AAKN02013887">
    <property type="status" value="NOT_ANNOTATED_CDS"/>
    <property type="molecule type" value="Genomic_DNA"/>
</dbReference>
<evidence type="ECO:0000256" key="11">
    <source>
        <dbReference type="ARBA" id="ARBA00022807"/>
    </source>
</evidence>
<dbReference type="Bgee" id="ENSCPOG00000004072">
    <property type="expression patterns" value="Expressed in cerebellum and 7 other cell types or tissues"/>
</dbReference>
<dbReference type="GO" id="GO:0090266">
    <property type="term" value="P:regulation of mitotic cell cycle spindle assembly checkpoint"/>
    <property type="evidence" value="ECO:0007669"/>
    <property type="project" value="Ensembl"/>
</dbReference>
<dbReference type="InterPro" id="IPR001607">
    <property type="entry name" value="Znf_UBP"/>
</dbReference>
<dbReference type="GO" id="GO:0051301">
    <property type="term" value="P:cell division"/>
    <property type="evidence" value="ECO:0007669"/>
    <property type="project" value="UniProtKB-KW"/>
</dbReference>
<dbReference type="GO" id="GO:0045066">
    <property type="term" value="P:regulatory T cell differentiation"/>
    <property type="evidence" value="ECO:0007669"/>
    <property type="project" value="Ensembl"/>
</dbReference>
<dbReference type="AlphaFoldDB" id="H0V2B8"/>
<comment type="catalytic activity">
    <reaction evidence="1">
        <text>Thiol-dependent hydrolysis of ester, thioester, amide, peptide and isopeptide bonds formed by the C-terminal Gly of ubiquitin (a 76-residue protein attached to proteins as an intracellular targeting signal).</text>
        <dbReference type="EC" id="3.4.19.12"/>
    </reaction>
</comment>
<dbReference type="GO" id="GO:0005634">
    <property type="term" value="C:nucleus"/>
    <property type="evidence" value="ECO:0007669"/>
    <property type="project" value="UniProtKB-SubCell"/>
</dbReference>
<evidence type="ECO:0000256" key="4">
    <source>
        <dbReference type="ARBA" id="ARBA00022618"/>
    </source>
</evidence>
<keyword evidence="14" id="KW-0131">Cell cycle</keyword>
<keyword evidence="12" id="KW-0862">Zinc</keyword>
<evidence type="ECO:0000256" key="5">
    <source>
        <dbReference type="ARBA" id="ARBA00022670"/>
    </source>
</evidence>
<evidence type="ECO:0000256" key="12">
    <source>
        <dbReference type="ARBA" id="ARBA00022833"/>
    </source>
</evidence>
<evidence type="ECO:0000313" key="21">
    <source>
        <dbReference type="Proteomes" id="UP000005447"/>
    </source>
</evidence>
<keyword evidence="10" id="KW-0378">Hydrolase</keyword>
<evidence type="ECO:0000256" key="1">
    <source>
        <dbReference type="ARBA" id="ARBA00000707"/>
    </source>
</evidence>
<dbReference type="GO" id="GO:0045842">
    <property type="term" value="P:positive regulation of mitotic metaphase/anaphase transition"/>
    <property type="evidence" value="ECO:0007669"/>
    <property type="project" value="Ensembl"/>
</dbReference>
<keyword evidence="5" id="KW-0645">Protease</keyword>
<evidence type="ECO:0000259" key="18">
    <source>
        <dbReference type="PROSITE" id="PS50235"/>
    </source>
</evidence>
<dbReference type="PROSITE" id="PS50235">
    <property type="entry name" value="USP_3"/>
    <property type="match status" value="1"/>
</dbReference>
<reference evidence="20" key="3">
    <citation type="submission" date="2025-09" db="UniProtKB">
        <authorList>
            <consortium name="Ensembl"/>
        </authorList>
    </citation>
    <scope>IDENTIFICATION</scope>
    <source>
        <strain evidence="20">2N</strain>
    </source>
</reference>
<feature type="domain" description="UBP-type" evidence="19">
    <location>
        <begin position="1"/>
        <end position="62"/>
    </location>
</feature>
<feature type="domain" description="USP" evidence="18">
    <location>
        <begin position="102"/>
        <end position="442"/>
    </location>
</feature>
<dbReference type="GO" id="GO:0004843">
    <property type="term" value="F:cysteine-type deubiquitinase activity"/>
    <property type="evidence" value="ECO:0007669"/>
    <property type="project" value="UniProtKB-EC"/>
</dbReference>
<evidence type="ECO:0000259" key="19">
    <source>
        <dbReference type="PROSITE" id="PS50271"/>
    </source>
</evidence>
<dbReference type="GO" id="GO:0043161">
    <property type="term" value="P:proteasome-mediated ubiquitin-dependent protein catabolic process"/>
    <property type="evidence" value="ECO:0007669"/>
    <property type="project" value="Ensembl"/>
</dbReference>
<dbReference type="Ensembl" id="ENSCPOT00000004117.3">
    <property type="protein sequence ID" value="ENSCPOP00000003674.3"/>
    <property type="gene ID" value="ENSCPOG00000004072.4"/>
</dbReference>
<dbReference type="PROSITE" id="PS50271">
    <property type="entry name" value="ZF_UBP"/>
    <property type="match status" value="1"/>
</dbReference>
<dbReference type="GO" id="GO:0008270">
    <property type="term" value="F:zinc ion binding"/>
    <property type="evidence" value="ECO:0007669"/>
    <property type="project" value="UniProtKB-KW"/>
</dbReference>
<keyword evidence="4" id="KW-0132">Cell division</keyword>
<dbReference type="InterPro" id="IPR018200">
    <property type="entry name" value="USP_CS"/>
</dbReference>
<name>H0V2B8_CAVPO</name>
<dbReference type="eggNOG" id="KOG1867">
    <property type="taxonomic scope" value="Eukaryota"/>
</dbReference>
<evidence type="ECO:0000256" key="17">
    <source>
        <dbReference type="SAM" id="MobiDB-lite"/>
    </source>
</evidence>
<evidence type="ECO:0000256" key="13">
    <source>
        <dbReference type="ARBA" id="ARBA00023242"/>
    </source>
</evidence>
<reference evidence="21" key="1">
    <citation type="journal article" date="2011" name="Nature">
        <title>A high-resolution map of human evolutionary constraint using 29 mammals.</title>
        <authorList>
            <person name="Lindblad-Toh K."/>
            <person name="Garber M."/>
            <person name="Zuk O."/>
            <person name="Lin M.F."/>
            <person name="Parker B.J."/>
            <person name="Washietl S."/>
            <person name="Kheradpour P."/>
            <person name="Ernst J."/>
            <person name="Jordan G."/>
            <person name="Mauceli E."/>
            <person name="Ward L.D."/>
            <person name="Lowe C.B."/>
            <person name="Holloway A.K."/>
            <person name="Clamp M."/>
            <person name="Gnerre S."/>
            <person name="Alfoldi J."/>
            <person name="Beal K."/>
            <person name="Chang J."/>
            <person name="Clawson H."/>
            <person name="Cuff J."/>
            <person name="Di Palma F."/>
            <person name="Fitzgerald S."/>
            <person name="Flicek P."/>
            <person name="Guttman M."/>
            <person name="Hubisz M.J."/>
            <person name="Jaffe D.B."/>
            <person name="Jungreis I."/>
            <person name="Kent W.J."/>
            <person name="Kostka D."/>
            <person name="Lara M."/>
            <person name="Martins A.L."/>
            <person name="Massingham T."/>
            <person name="Moltke I."/>
            <person name="Raney B.J."/>
            <person name="Rasmussen M.D."/>
            <person name="Robinson J."/>
            <person name="Stark A."/>
            <person name="Vilella A.J."/>
            <person name="Wen J."/>
            <person name="Xie X."/>
            <person name="Zody M.C."/>
            <person name="Baldwin J."/>
            <person name="Bloom T."/>
            <person name="Chin C.W."/>
            <person name="Heiman D."/>
            <person name="Nicol R."/>
            <person name="Nusbaum C."/>
            <person name="Young S."/>
            <person name="Wilkinson J."/>
            <person name="Worley K.C."/>
            <person name="Kovar C.L."/>
            <person name="Muzny D.M."/>
            <person name="Gibbs R.A."/>
            <person name="Cree A."/>
            <person name="Dihn H.H."/>
            <person name="Fowler G."/>
            <person name="Jhangiani S."/>
            <person name="Joshi V."/>
            <person name="Lee S."/>
            <person name="Lewis L.R."/>
            <person name="Nazareth L.V."/>
            <person name="Okwuonu G."/>
            <person name="Santibanez J."/>
            <person name="Warren W.C."/>
            <person name="Mardis E.R."/>
            <person name="Weinstock G.M."/>
            <person name="Wilson R.K."/>
            <person name="Delehaunty K."/>
            <person name="Dooling D."/>
            <person name="Fronik C."/>
            <person name="Fulton L."/>
            <person name="Fulton B."/>
            <person name="Graves T."/>
            <person name="Minx P."/>
            <person name="Sodergren E."/>
            <person name="Birney E."/>
            <person name="Margulies E.H."/>
            <person name="Herrero J."/>
            <person name="Green E.D."/>
            <person name="Haussler D."/>
            <person name="Siepel A."/>
            <person name="Goldman N."/>
            <person name="Pollard K.S."/>
            <person name="Pedersen J.S."/>
            <person name="Lander E.S."/>
            <person name="Kellis M."/>
        </authorList>
    </citation>
    <scope>NUCLEOTIDE SEQUENCE [LARGE SCALE GENOMIC DNA]</scope>
    <source>
        <strain evidence="21">2N</strain>
    </source>
</reference>
<dbReference type="SUPFAM" id="SSF54001">
    <property type="entry name" value="Cysteine proteinases"/>
    <property type="match status" value="1"/>
</dbReference>
<organism evidence="20 21">
    <name type="scientific">Cavia porcellus</name>
    <name type="common">Guinea pig</name>
    <dbReference type="NCBI Taxonomy" id="10141"/>
    <lineage>
        <taxon>Eukaryota</taxon>
        <taxon>Metazoa</taxon>
        <taxon>Chordata</taxon>
        <taxon>Craniata</taxon>
        <taxon>Vertebrata</taxon>
        <taxon>Euteleostomi</taxon>
        <taxon>Mammalia</taxon>
        <taxon>Eutheria</taxon>
        <taxon>Euarchontoglires</taxon>
        <taxon>Glires</taxon>
        <taxon>Rodentia</taxon>
        <taxon>Hystricomorpha</taxon>
        <taxon>Caviidae</taxon>
        <taxon>Cavia</taxon>
    </lineage>
</organism>
<comment type="subcellular location">
    <subcellularLocation>
        <location evidence="2">Nucleus</location>
    </subcellularLocation>
</comment>
<dbReference type="GeneTree" id="ENSGT00940000160526"/>
<feature type="compositionally biased region" description="Basic and acidic residues" evidence="17">
    <location>
        <begin position="457"/>
        <end position="466"/>
    </location>
</feature>
<keyword evidence="6" id="KW-0479">Metal-binding</keyword>
<evidence type="ECO:0000256" key="14">
    <source>
        <dbReference type="ARBA" id="ARBA00023306"/>
    </source>
</evidence>
<evidence type="ECO:0000256" key="10">
    <source>
        <dbReference type="ARBA" id="ARBA00022801"/>
    </source>
</evidence>
<comment type="similarity">
    <text evidence="15">Belongs to the peptidase C19 family. USP44 subfamily.</text>
</comment>
<evidence type="ECO:0000256" key="7">
    <source>
        <dbReference type="ARBA" id="ARBA00022771"/>
    </source>
</evidence>
<dbReference type="GO" id="GO:0016579">
    <property type="term" value="P:protein deubiquitination"/>
    <property type="evidence" value="ECO:0007669"/>
    <property type="project" value="Ensembl"/>
</dbReference>
<dbReference type="SUPFAM" id="SSF57850">
    <property type="entry name" value="RING/U-box"/>
    <property type="match status" value="1"/>
</dbReference>
<dbReference type="OMA" id="CNTTESM"/>
<dbReference type="InterPro" id="IPR013083">
    <property type="entry name" value="Znf_RING/FYVE/PHD"/>
</dbReference>
<keyword evidence="9" id="KW-0833">Ubl conjugation pathway</keyword>
<keyword evidence="11" id="KW-0788">Thiol protease</keyword>
<dbReference type="Proteomes" id="UP000005447">
    <property type="component" value="Unassembled WGS sequence"/>
</dbReference>
<dbReference type="PROSITE" id="PS00973">
    <property type="entry name" value="USP_2"/>
    <property type="match status" value="1"/>
</dbReference>
<dbReference type="Pfam" id="PF02148">
    <property type="entry name" value="zf-UBP"/>
    <property type="match status" value="1"/>
</dbReference>
<dbReference type="GO" id="GO:0140374">
    <property type="term" value="P:antiviral innate immune response"/>
    <property type="evidence" value="ECO:0007669"/>
    <property type="project" value="Ensembl"/>
</dbReference>
<evidence type="ECO:0000256" key="6">
    <source>
        <dbReference type="ARBA" id="ARBA00022723"/>
    </source>
</evidence>
<evidence type="ECO:0000256" key="15">
    <source>
        <dbReference type="ARBA" id="ARBA00038113"/>
    </source>
</evidence>
<dbReference type="Gene3D" id="3.90.70.10">
    <property type="entry name" value="Cysteine proteinases"/>
    <property type="match status" value="1"/>
</dbReference>
<dbReference type="PANTHER" id="PTHR21646">
    <property type="entry name" value="UBIQUITIN CARBOXYL-TERMINAL HYDROLASE"/>
    <property type="match status" value="1"/>
</dbReference>